<dbReference type="Gene3D" id="1.20.900.10">
    <property type="entry name" value="Dbl homology (DH) domain"/>
    <property type="match status" value="1"/>
</dbReference>
<gene>
    <name evidence="3" type="ORF">ARAM_002030</name>
</gene>
<dbReference type="PANTHER" id="PTHR45818">
    <property type="entry name" value="PROTEIN VAV"/>
    <property type="match status" value="1"/>
</dbReference>
<dbReference type="InterPro" id="IPR000219">
    <property type="entry name" value="DH_dom"/>
</dbReference>
<dbReference type="InterPro" id="IPR035899">
    <property type="entry name" value="DBL_dom_sf"/>
</dbReference>
<organism evidence="3 4">
    <name type="scientific">Aspergillus rambellii</name>
    <dbReference type="NCBI Taxonomy" id="308745"/>
    <lineage>
        <taxon>Eukaryota</taxon>
        <taxon>Fungi</taxon>
        <taxon>Dikarya</taxon>
        <taxon>Ascomycota</taxon>
        <taxon>Pezizomycotina</taxon>
        <taxon>Eurotiomycetes</taxon>
        <taxon>Eurotiomycetidae</taxon>
        <taxon>Eurotiales</taxon>
        <taxon>Aspergillaceae</taxon>
        <taxon>Aspergillus</taxon>
        <taxon>Aspergillus subgen. Nidulantes</taxon>
    </lineage>
</organism>
<dbReference type="Pfam" id="PF00621">
    <property type="entry name" value="RhoGEF"/>
    <property type="match status" value="1"/>
</dbReference>
<proteinExistence type="predicted"/>
<dbReference type="Proteomes" id="UP000034291">
    <property type="component" value="Unassembled WGS sequence"/>
</dbReference>
<evidence type="ECO:0000256" key="1">
    <source>
        <dbReference type="SAM" id="MobiDB-lite"/>
    </source>
</evidence>
<dbReference type="OrthoDB" id="8059989at2759"/>
<evidence type="ECO:0000313" key="3">
    <source>
        <dbReference type="EMBL" id="KKK25764.1"/>
    </source>
</evidence>
<sequence length="934" mass="105507">MLLLFPPFWVNGTFMLKPLYDNVKDSEIWATKTSLGLFDVFDLSWQVLICWTPEELLGGFVLSFFANQLVEKIVTSDLSYEEDKRCLYLKERVLLYSSSIIIFSQKDVSIESGRTMEEFKEATSQPPVVTGWDRERKNDLSLQETDDVHETAERVGTLHPFRRWVNSFRARKSIALHQSQRHVDGWADTLPGSCDNTSHVSPYQESQEQQWEKLSGNSSHLGTIKTATMSTASQSVVRSRRTTQSTTNPSIKSDLRASIDSLRPALSSSIDEEAQKRAIKRRQVLQEIISTENDYIFGLKALTSLLLYTSARAEVYHNVQRIRETHEHFYQQIRAVVPIAKADLGKPLYNVSQKELQAVDWSFKGIQSRSARMHNLKASLNYRHKASTAEAHEALVVAREIGKLSRSFANYKEFCDNYQLMVEDAAVIRKSVRNGPAFEQGVEAIAKSTASTEARAVYENKSMCLNDLLVKPAQRLCKYPLLLQELLKYTHIQDDPSVHDEIRQILEGVRASLAGINEATTNPLNTALVDKTFSLQEMLEFPDPATSFDIYKQLGPMSLCGVLHVTYHVSRHVVGVYMVCVLFKHHFFLAKMNDEYRKLRPIACLYINDVKIDSPTNGKGIEYFCLFSWKLIFQYQGEKFEIVLSASSATEERRWKTGILKSAAASTDVHGSVSSELRACSFLSLDVNSLEQDSALPRLSRRPSVHSLAIKRTRSESQHVIIKKTYCPQKHGQTHQVDGEIDRPKTPSSYSAVVLTAKRQDRIRLERAILPIYTRDALPYPGMFLATGEILFGSSSLMRHLSLRAKRYKRSRSVNLPTSWRNVRDSPGLDKDNEKMQVSGKTGRREASESSIGLDNEKGRTQRQDSSIIIGRSKTMKTKSSPKLTSSSQPQPAAKGDKSSEHSDAISLKTIRSVINSMSLRKSRKNARPSLSGA</sequence>
<dbReference type="PANTHER" id="PTHR45818:SF3">
    <property type="entry name" value="PROTEIN VAV"/>
    <property type="match status" value="1"/>
</dbReference>
<feature type="domain" description="DH" evidence="2">
    <location>
        <begin position="280"/>
        <end position="519"/>
    </location>
</feature>
<feature type="compositionally biased region" description="Low complexity" evidence="1">
    <location>
        <begin position="878"/>
        <end position="888"/>
    </location>
</feature>
<reference evidence="3 4" key="1">
    <citation type="submission" date="2015-02" db="EMBL/GenBank/DDBJ databases">
        <title>Draft Genome Sequences of Two Closely-Related Aflatoxigenic Aspergillus Species Obtained from the Cote d'Ivoire.</title>
        <authorList>
            <person name="Moore G.G."/>
            <person name="Beltz S.B."/>
            <person name="Mack B.M."/>
        </authorList>
    </citation>
    <scope>NUCLEOTIDE SEQUENCE [LARGE SCALE GENOMIC DNA]</scope>
    <source>
        <strain evidence="3 4">SRRC1468</strain>
    </source>
</reference>
<name>A0A0F8V1Y2_9EURO</name>
<keyword evidence="4" id="KW-1185">Reference proteome</keyword>
<dbReference type="SMART" id="SM00325">
    <property type="entry name" value="RhoGEF"/>
    <property type="match status" value="1"/>
</dbReference>
<feature type="compositionally biased region" description="Low complexity" evidence="1">
    <location>
        <begin position="230"/>
        <end position="247"/>
    </location>
</feature>
<feature type="region of interest" description="Disordered" evidence="1">
    <location>
        <begin position="818"/>
        <end position="908"/>
    </location>
</feature>
<feature type="compositionally biased region" description="Basic and acidic residues" evidence="1">
    <location>
        <begin position="895"/>
        <end position="904"/>
    </location>
</feature>
<protein>
    <recommendedName>
        <fullName evidence="2">DH domain-containing protein</fullName>
    </recommendedName>
</protein>
<dbReference type="GO" id="GO:0005737">
    <property type="term" value="C:cytoplasm"/>
    <property type="evidence" value="ECO:0007669"/>
    <property type="project" value="TreeGrafter"/>
</dbReference>
<dbReference type="SUPFAM" id="SSF48065">
    <property type="entry name" value="DBL homology domain (DH-domain)"/>
    <property type="match status" value="1"/>
</dbReference>
<dbReference type="STRING" id="308745.A0A0F8V1Y2"/>
<dbReference type="AlphaFoldDB" id="A0A0F8V1Y2"/>
<feature type="region of interest" description="Disordered" evidence="1">
    <location>
        <begin position="227"/>
        <end position="254"/>
    </location>
</feature>
<comment type="caution">
    <text evidence="3">The sequence shown here is derived from an EMBL/GenBank/DDBJ whole genome shotgun (WGS) entry which is preliminary data.</text>
</comment>
<dbReference type="EMBL" id="JZBS01000670">
    <property type="protein sequence ID" value="KKK25764.1"/>
    <property type="molecule type" value="Genomic_DNA"/>
</dbReference>
<evidence type="ECO:0000259" key="2">
    <source>
        <dbReference type="PROSITE" id="PS50010"/>
    </source>
</evidence>
<dbReference type="PROSITE" id="PS50010">
    <property type="entry name" value="DH_2"/>
    <property type="match status" value="1"/>
</dbReference>
<dbReference type="GO" id="GO:0005085">
    <property type="term" value="F:guanyl-nucleotide exchange factor activity"/>
    <property type="evidence" value="ECO:0007669"/>
    <property type="project" value="InterPro"/>
</dbReference>
<evidence type="ECO:0000313" key="4">
    <source>
        <dbReference type="Proteomes" id="UP000034291"/>
    </source>
</evidence>
<feature type="compositionally biased region" description="Basic and acidic residues" evidence="1">
    <location>
        <begin position="822"/>
        <end position="835"/>
    </location>
</feature>
<accession>A0A0F8V1Y2</accession>